<feature type="compositionally biased region" description="Basic residues" evidence="8">
    <location>
        <begin position="109"/>
        <end position="119"/>
    </location>
</feature>
<comment type="similarity">
    <text evidence="1">Belongs to the ABC transporter superfamily. ABCD family. Peroxisomal fatty acyl CoA transporter (TC 3.A.1.203) subfamily.</text>
</comment>
<feature type="region of interest" description="Disordered" evidence="8">
    <location>
        <begin position="59"/>
        <end position="119"/>
    </location>
</feature>
<dbReference type="CDD" id="cd03223">
    <property type="entry name" value="ABCD_peroxisomal_ALDP"/>
    <property type="match status" value="1"/>
</dbReference>
<dbReference type="InterPro" id="IPR011527">
    <property type="entry name" value="ABC1_TM_dom"/>
</dbReference>
<dbReference type="AlphaFoldDB" id="A0A0P1BET5"/>
<dbReference type="SUPFAM" id="SSF52540">
    <property type="entry name" value="P-loop containing nucleoside triphosphate hydrolases"/>
    <property type="match status" value="1"/>
</dbReference>
<dbReference type="InterPro" id="IPR027417">
    <property type="entry name" value="P-loop_NTPase"/>
</dbReference>
<evidence type="ECO:0000256" key="4">
    <source>
        <dbReference type="ARBA" id="ARBA00022741"/>
    </source>
</evidence>
<dbReference type="GO" id="GO:0015910">
    <property type="term" value="P:long-chain fatty acid import into peroxisome"/>
    <property type="evidence" value="ECO:0007669"/>
    <property type="project" value="TreeGrafter"/>
</dbReference>
<keyword evidence="4" id="KW-0547">Nucleotide-binding</keyword>
<dbReference type="PANTHER" id="PTHR11384:SF69">
    <property type="entry name" value="PEROXISOMAL LONG-CHAIN FATTY ACID IMPORT PROTEIN 1"/>
    <property type="match status" value="1"/>
</dbReference>
<dbReference type="InterPro" id="IPR050835">
    <property type="entry name" value="ABC_transporter_sub-D"/>
</dbReference>
<dbReference type="Proteomes" id="UP000054845">
    <property type="component" value="Unassembled WGS sequence"/>
</dbReference>
<dbReference type="SMART" id="SM00382">
    <property type="entry name" value="AAA"/>
    <property type="match status" value="1"/>
</dbReference>
<keyword evidence="7" id="KW-0472">Membrane</keyword>
<evidence type="ECO:0000256" key="3">
    <source>
        <dbReference type="ARBA" id="ARBA00022692"/>
    </source>
</evidence>
<dbReference type="GO" id="GO:0007031">
    <property type="term" value="P:peroxisome organization"/>
    <property type="evidence" value="ECO:0007669"/>
    <property type="project" value="TreeGrafter"/>
</dbReference>
<dbReference type="PROSITE" id="PS00211">
    <property type="entry name" value="ABC_TRANSPORTER_1"/>
    <property type="match status" value="1"/>
</dbReference>
<sequence>MAVLSRFQPQYEAAKMEAANYAIQGAMKYRENHALIQRILQIGYGSFILIGTWKSLNPKPKKKDRDAGKKVAAASAAGASSAATDGRKEGTQLEKQTREVEEADESGGKRGRKGKKGRGPKVEVDALFFARLKKLLRIVIPGLRSKESFLLLSHTIFLVLRTMLSLYVADLDGRIVSALVRGQTRQFITGIIWWMAVAVPATYTNAMIEFLQSRIALAYRSRLTQKVHDMYLSDATYYKLGNLDDRVRNADQLIAVDIAKFSASLAECYSNVSKPILDVLLYNFQLSQNVGAEGLIFINFLVQGSAALLRALTPPFGQYAAEGQRLEGEFRWTHSRLIENSEEIAFYRGQATEKGAIERAYFSLIKHVNRVYRIRIGHGMVEEGIIKWFWGALGLVICAIPAFVKIPGAKAGDLGSRTEAFVTNRRLLLSSSDAFGRVMYSYKEVAELAGYTARVSELLGTMEDVKAGKFDKKLVSSASDPEVAQLLKTRGKIVESEDIIFENVPIVTPAGEVLIKAMSFHVSPGMPTLILGPNGCGKSSLFRLLGELWPCLGGTIHKPKPADIFYVPQRPYTSLGTLRDQIIYPLTATEMRARGVADEALLDLLRVVELEDIVGRFDEGFDAQTDWSSSLSGGDKQRLALARLYFHKPKFAVLDECTSNMSLELEKKLYSHAASIGTTVFSVSHRSSLWRYHTHCLAFTGEGTYTFGPLDAEKRLALQTEKETLEHKLLGVPKMKARLAELQAAQKEQHSRPSSPVRDKSQRKF</sequence>
<dbReference type="GO" id="GO:0005524">
    <property type="term" value="F:ATP binding"/>
    <property type="evidence" value="ECO:0007669"/>
    <property type="project" value="UniProtKB-KW"/>
</dbReference>
<name>A0A0P1BET5_9BASI</name>
<dbReference type="InterPro" id="IPR003593">
    <property type="entry name" value="AAA+_ATPase"/>
</dbReference>
<dbReference type="STRING" id="401625.A0A0P1BET5"/>
<reference evidence="11" key="1">
    <citation type="submission" date="2014-09" db="EMBL/GenBank/DDBJ databases">
        <authorList>
            <person name="Sharma Rahul"/>
            <person name="Thines Marco"/>
        </authorList>
    </citation>
    <scope>NUCLEOTIDE SEQUENCE [LARGE SCALE GENOMIC DNA]</scope>
</reference>
<keyword evidence="6" id="KW-1133">Transmembrane helix</keyword>
<keyword evidence="11" id="KW-1185">Reference proteome</keyword>
<dbReference type="GO" id="GO:0140359">
    <property type="term" value="F:ABC-type transporter activity"/>
    <property type="evidence" value="ECO:0007669"/>
    <property type="project" value="InterPro"/>
</dbReference>
<evidence type="ECO:0000256" key="5">
    <source>
        <dbReference type="ARBA" id="ARBA00022840"/>
    </source>
</evidence>
<keyword evidence="5 10" id="KW-0067">ATP-binding</keyword>
<dbReference type="Gene3D" id="3.40.50.300">
    <property type="entry name" value="P-loop containing nucleotide triphosphate hydrolases"/>
    <property type="match status" value="1"/>
</dbReference>
<feature type="compositionally biased region" description="Low complexity" evidence="8">
    <location>
        <begin position="70"/>
        <end position="83"/>
    </location>
</feature>
<dbReference type="GO" id="GO:0005324">
    <property type="term" value="F:long-chain fatty acid transmembrane transporter activity"/>
    <property type="evidence" value="ECO:0007669"/>
    <property type="project" value="TreeGrafter"/>
</dbReference>
<evidence type="ECO:0000313" key="11">
    <source>
        <dbReference type="Proteomes" id="UP000054845"/>
    </source>
</evidence>
<dbReference type="PANTHER" id="PTHR11384">
    <property type="entry name" value="ATP-BINDING CASSETTE, SUB-FAMILY D MEMBER"/>
    <property type="match status" value="1"/>
</dbReference>
<dbReference type="InterPro" id="IPR003439">
    <property type="entry name" value="ABC_transporter-like_ATP-bd"/>
</dbReference>
<keyword evidence="2" id="KW-0813">Transport</keyword>
<dbReference type="EMBL" id="CCYA01000247">
    <property type="protein sequence ID" value="CEH14668.1"/>
    <property type="molecule type" value="Genomic_DNA"/>
</dbReference>
<dbReference type="Pfam" id="PF00005">
    <property type="entry name" value="ABC_tran"/>
    <property type="match status" value="1"/>
</dbReference>
<dbReference type="GO" id="GO:0005778">
    <property type="term" value="C:peroxisomal membrane"/>
    <property type="evidence" value="ECO:0007669"/>
    <property type="project" value="TreeGrafter"/>
</dbReference>
<evidence type="ECO:0000256" key="2">
    <source>
        <dbReference type="ARBA" id="ARBA00022448"/>
    </source>
</evidence>
<dbReference type="GO" id="GO:0006635">
    <property type="term" value="P:fatty acid beta-oxidation"/>
    <property type="evidence" value="ECO:0007669"/>
    <property type="project" value="TreeGrafter"/>
</dbReference>
<dbReference type="GO" id="GO:0042760">
    <property type="term" value="P:very long-chain fatty acid catabolic process"/>
    <property type="evidence" value="ECO:0007669"/>
    <property type="project" value="TreeGrafter"/>
</dbReference>
<protein>
    <submittedName>
        <fullName evidence="10">Atp-binding subfamily d member 2</fullName>
    </submittedName>
</protein>
<dbReference type="OrthoDB" id="422637at2759"/>
<evidence type="ECO:0000256" key="1">
    <source>
        <dbReference type="ARBA" id="ARBA00008575"/>
    </source>
</evidence>
<organism evidence="10 11">
    <name type="scientific">Ceraceosorus bombacis</name>
    <dbReference type="NCBI Taxonomy" id="401625"/>
    <lineage>
        <taxon>Eukaryota</taxon>
        <taxon>Fungi</taxon>
        <taxon>Dikarya</taxon>
        <taxon>Basidiomycota</taxon>
        <taxon>Ustilaginomycotina</taxon>
        <taxon>Exobasidiomycetes</taxon>
        <taxon>Ceraceosorales</taxon>
        <taxon>Ceraceosoraceae</taxon>
        <taxon>Ceraceosorus</taxon>
    </lineage>
</organism>
<accession>A0A0P1BET5</accession>
<proteinExistence type="inferred from homology"/>
<dbReference type="GO" id="GO:0016887">
    <property type="term" value="F:ATP hydrolysis activity"/>
    <property type="evidence" value="ECO:0007669"/>
    <property type="project" value="InterPro"/>
</dbReference>
<evidence type="ECO:0000256" key="6">
    <source>
        <dbReference type="ARBA" id="ARBA00022989"/>
    </source>
</evidence>
<dbReference type="InterPro" id="IPR017871">
    <property type="entry name" value="ABC_transporter-like_CS"/>
</dbReference>
<evidence type="ECO:0000256" key="8">
    <source>
        <dbReference type="SAM" id="MobiDB-lite"/>
    </source>
</evidence>
<evidence type="ECO:0000256" key="7">
    <source>
        <dbReference type="ARBA" id="ARBA00023136"/>
    </source>
</evidence>
<feature type="region of interest" description="Disordered" evidence="8">
    <location>
        <begin position="742"/>
        <end position="765"/>
    </location>
</feature>
<dbReference type="PROSITE" id="PS50893">
    <property type="entry name" value="ABC_TRANSPORTER_2"/>
    <property type="match status" value="1"/>
</dbReference>
<keyword evidence="3" id="KW-0812">Transmembrane</keyword>
<dbReference type="Pfam" id="PF06472">
    <property type="entry name" value="ABC_membrane_2"/>
    <property type="match status" value="1"/>
</dbReference>
<evidence type="ECO:0000259" key="9">
    <source>
        <dbReference type="PROSITE" id="PS50893"/>
    </source>
</evidence>
<feature type="domain" description="ABC transporter" evidence="9">
    <location>
        <begin position="494"/>
        <end position="727"/>
    </location>
</feature>
<evidence type="ECO:0000313" key="10">
    <source>
        <dbReference type="EMBL" id="CEH14668.1"/>
    </source>
</evidence>
<feature type="compositionally biased region" description="Basic and acidic residues" evidence="8">
    <location>
        <begin position="85"/>
        <end position="100"/>
    </location>
</feature>
<feature type="compositionally biased region" description="Basic and acidic residues" evidence="8">
    <location>
        <begin position="747"/>
        <end position="765"/>
    </location>
</feature>